<dbReference type="AlphaFoldDB" id="A0AAD1WAD6"/>
<organism evidence="2 3">
    <name type="scientific">Pelobates cultripes</name>
    <name type="common">Western spadefoot toad</name>
    <dbReference type="NCBI Taxonomy" id="61616"/>
    <lineage>
        <taxon>Eukaryota</taxon>
        <taxon>Metazoa</taxon>
        <taxon>Chordata</taxon>
        <taxon>Craniata</taxon>
        <taxon>Vertebrata</taxon>
        <taxon>Euteleostomi</taxon>
        <taxon>Amphibia</taxon>
        <taxon>Batrachia</taxon>
        <taxon>Anura</taxon>
        <taxon>Pelobatoidea</taxon>
        <taxon>Pelobatidae</taxon>
        <taxon>Pelobates</taxon>
    </lineage>
</organism>
<protein>
    <submittedName>
        <fullName evidence="2">Uncharacterized protein</fullName>
    </submittedName>
</protein>
<evidence type="ECO:0000313" key="2">
    <source>
        <dbReference type="EMBL" id="CAH2295255.1"/>
    </source>
</evidence>
<feature type="non-terminal residue" evidence="2">
    <location>
        <position position="58"/>
    </location>
</feature>
<dbReference type="EMBL" id="OW240916">
    <property type="protein sequence ID" value="CAH2295255.1"/>
    <property type="molecule type" value="Genomic_DNA"/>
</dbReference>
<name>A0AAD1WAD6_PELCU</name>
<proteinExistence type="predicted"/>
<feature type="region of interest" description="Disordered" evidence="1">
    <location>
        <begin position="1"/>
        <end position="26"/>
    </location>
</feature>
<keyword evidence="3" id="KW-1185">Reference proteome</keyword>
<dbReference type="Proteomes" id="UP001295444">
    <property type="component" value="Chromosome 05"/>
</dbReference>
<evidence type="ECO:0000313" key="3">
    <source>
        <dbReference type="Proteomes" id="UP001295444"/>
    </source>
</evidence>
<gene>
    <name evidence="2" type="ORF">PECUL_23A032527</name>
</gene>
<sequence length="58" mass="6726">MATTADNCLLQREPTSNINHSSHQRTSQLLRKISRLCCRTSKHATDSWQEASAERWRI</sequence>
<feature type="compositionally biased region" description="Polar residues" evidence="1">
    <location>
        <begin position="13"/>
        <end position="26"/>
    </location>
</feature>
<accession>A0AAD1WAD6</accession>
<reference evidence="2" key="1">
    <citation type="submission" date="2022-03" db="EMBL/GenBank/DDBJ databases">
        <authorList>
            <person name="Alioto T."/>
            <person name="Alioto T."/>
            <person name="Gomez Garrido J."/>
        </authorList>
    </citation>
    <scope>NUCLEOTIDE SEQUENCE</scope>
</reference>
<evidence type="ECO:0000256" key="1">
    <source>
        <dbReference type="SAM" id="MobiDB-lite"/>
    </source>
</evidence>